<organism evidence="2 3">
    <name type="scientific">Polyporus arcularius HHB13444</name>
    <dbReference type="NCBI Taxonomy" id="1314778"/>
    <lineage>
        <taxon>Eukaryota</taxon>
        <taxon>Fungi</taxon>
        <taxon>Dikarya</taxon>
        <taxon>Basidiomycota</taxon>
        <taxon>Agaricomycotina</taxon>
        <taxon>Agaricomycetes</taxon>
        <taxon>Polyporales</taxon>
        <taxon>Polyporaceae</taxon>
        <taxon>Polyporus</taxon>
    </lineage>
</organism>
<protein>
    <submittedName>
        <fullName evidence="2">Uncharacterized protein</fullName>
    </submittedName>
</protein>
<evidence type="ECO:0000313" key="2">
    <source>
        <dbReference type="EMBL" id="TFK86156.1"/>
    </source>
</evidence>
<name>A0A5C3P8X7_9APHY</name>
<accession>A0A5C3P8X7</accession>
<keyword evidence="3" id="KW-1185">Reference proteome</keyword>
<feature type="region of interest" description="Disordered" evidence="1">
    <location>
        <begin position="49"/>
        <end position="88"/>
    </location>
</feature>
<evidence type="ECO:0000313" key="3">
    <source>
        <dbReference type="Proteomes" id="UP000308197"/>
    </source>
</evidence>
<dbReference type="EMBL" id="ML211213">
    <property type="protein sequence ID" value="TFK86156.1"/>
    <property type="molecule type" value="Genomic_DNA"/>
</dbReference>
<sequence length="190" mass="20309">MPPAFDAEAVPGYNASSAAQNTSDASGAPGTSTAVFDFRNRTAWYADTVQPAEAHSTGSPALEEPRTADTADGASEGTTSVGPRDVWTPRITAPDAGTVWNVGETVTVRWDASHPPKRVTNYEGRLVLGHFEDGDDMNEHLDNEHPLAEGFNLTQGHAKVEVPDVSPSNHYFVVLFGDSGNRSPEFTIVQ</sequence>
<dbReference type="Proteomes" id="UP000308197">
    <property type="component" value="Unassembled WGS sequence"/>
</dbReference>
<dbReference type="AlphaFoldDB" id="A0A5C3P8X7"/>
<dbReference type="InParanoid" id="A0A5C3P8X7"/>
<dbReference type="STRING" id="1314778.A0A5C3P8X7"/>
<gene>
    <name evidence="2" type="ORF">K466DRAFT_493340</name>
</gene>
<proteinExistence type="predicted"/>
<reference evidence="2 3" key="1">
    <citation type="journal article" date="2019" name="Nat. Ecol. Evol.">
        <title>Megaphylogeny resolves global patterns of mushroom evolution.</title>
        <authorList>
            <person name="Varga T."/>
            <person name="Krizsan K."/>
            <person name="Foldi C."/>
            <person name="Dima B."/>
            <person name="Sanchez-Garcia M."/>
            <person name="Sanchez-Ramirez S."/>
            <person name="Szollosi G.J."/>
            <person name="Szarkandi J.G."/>
            <person name="Papp V."/>
            <person name="Albert L."/>
            <person name="Andreopoulos W."/>
            <person name="Angelini C."/>
            <person name="Antonin V."/>
            <person name="Barry K.W."/>
            <person name="Bougher N.L."/>
            <person name="Buchanan P."/>
            <person name="Buyck B."/>
            <person name="Bense V."/>
            <person name="Catcheside P."/>
            <person name="Chovatia M."/>
            <person name="Cooper J."/>
            <person name="Damon W."/>
            <person name="Desjardin D."/>
            <person name="Finy P."/>
            <person name="Geml J."/>
            <person name="Haridas S."/>
            <person name="Hughes K."/>
            <person name="Justo A."/>
            <person name="Karasinski D."/>
            <person name="Kautmanova I."/>
            <person name="Kiss B."/>
            <person name="Kocsube S."/>
            <person name="Kotiranta H."/>
            <person name="LaButti K.M."/>
            <person name="Lechner B.E."/>
            <person name="Liimatainen K."/>
            <person name="Lipzen A."/>
            <person name="Lukacs Z."/>
            <person name="Mihaltcheva S."/>
            <person name="Morgado L.N."/>
            <person name="Niskanen T."/>
            <person name="Noordeloos M.E."/>
            <person name="Ohm R.A."/>
            <person name="Ortiz-Santana B."/>
            <person name="Ovrebo C."/>
            <person name="Racz N."/>
            <person name="Riley R."/>
            <person name="Savchenko A."/>
            <person name="Shiryaev A."/>
            <person name="Soop K."/>
            <person name="Spirin V."/>
            <person name="Szebenyi C."/>
            <person name="Tomsovsky M."/>
            <person name="Tulloss R.E."/>
            <person name="Uehling J."/>
            <person name="Grigoriev I.V."/>
            <person name="Vagvolgyi C."/>
            <person name="Papp T."/>
            <person name="Martin F.M."/>
            <person name="Miettinen O."/>
            <person name="Hibbett D.S."/>
            <person name="Nagy L.G."/>
        </authorList>
    </citation>
    <scope>NUCLEOTIDE SEQUENCE [LARGE SCALE GENOMIC DNA]</scope>
    <source>
        <strain evidence="2 3">HHB13444</strain>
    </source>
</reference>
<evidence type="ECO:0000256" key="1">
    <source>
        <dbReference type="SAM" id="MobiDB-lite"/>
    </source>
</evidence>